<dbReference type="GO" id="GO:0016791">
    <property type="term" value="F:phosphatase activity"/>
    <property type="evidence" value="ECO:0007669"/>
    <property type="project" value="TreeGrafter"/>
</dbReference>
<protein>
    <submittedName>
        <fullName evidence="1">HAD hydrolase family protein</fullName>
    </submittedName>
</protein>
<dbReference type="Gene3D" id="3.40.50.1000">
    <property type="entry name" value="HAD superfamily/HAD-like"/>
    <property type="match status" value="1"/>
</dbReference>
<dbReference type="SUPFAM" id="SSF56784">
    <property type="entry name" value="HAD-like"/>
    <property type="match status" value="1"/>
</dbReference>
<accession>A0A7T0KGS7</accession>
<dbReference type="GO" id="GO:0005829">
    <property type="term" value="C:cytosol"/>
    <property type="evidence" value="ECO:0007669"/>
    <property type="project" value="TreeGrafter"/>
</dbReference>
<keyword evidence="2" id="KW-1185">Reference proteome</keyword>
<gene>
    <name evidence="1" type="ORF">G7Y31_03775</name>
</gene>
<dbReference type="InterPro" id="IPR036412">
    <property type="entry name" value="HAD-like_sf"/>
</dbReference>
<dbReference type="Gene3D" id="3.30.1240.10">
    <property type="match status" value="1"/>
</dbReference>
<dbReference type="PANTHER" id="PTHR10000">
    <property type="entry name" value="PHOSPHOSERINE PHOSPHATASE"/>
    <property type="match status" value="1"/>
</dbReference>
<dbReference type="KEGG" id="cliz:G7Y31_03775"/>
<dbReference type="Proteomes" id="UP000594681">
    <property type="component" value="Chromosome"/>
</dbReference>
<dbReference type="InterPro" id="IPR023214">
    <property type="entry name" value="HAD_sf"/>
</dbReference>
<name>A0A7T0KGS7_9CORY</name>
<reference evidence="1 2" key="1">
    <citation type="submission" date="2020-11" db="EMBL/GenBank/DDBJ databases">
        <title>Corynebacterium sp. ZJ-599.</title>
        <authorList>
            <person name="Zhou J."/>
        </authorList>
    </citation>
    <scope>NUCLEOTIDE SEQUENCE [LARGE SCALE GENOMIC DNA]</scope>
    <source>
        <strain evidence="1 2">ZJ-599</strain>
    </source>
</reference>
<proteinExistence type="predicted"/>
<organism evidence="1 2">
    <name type="scientific">Corynebacterium lizhenjunii</name>
    <dbReference type="NCBI Taxonomy" id="2709394"/>
    <lineage>
        <taxon>Bacteria</taxon>
        <taxon>Bacillati</taxon>
        <taxon>Actinomycetota</taxon>
        <taxon>Actinomycetes</taxon>
        <taxon>Mycobacteriales</taxon>
        <taxon>Corynebacteriaceae</taxon>
        <taxon>Corynebacterium</taxon>
    </lineage>
</organism>
<dbReference type="AlphaFoldDB" id="A0A7T0KGS7"/>
<dbReference type="GO" id="GO:0000287">
    <property type="term" value="F:magnesium ion binding"/>
    <property type="evidence" value="ECO:0007669"/>
    <property type="project" value="TreeGrafter"/>
</dbReference>
<sequence length="251" mass="26350">MDGTLLDGNGQLPEQFADVASRATAAGVTLAPASGRQLATLQRMFPESSTFLAENGTVVMYEGRIVETTAIAAADYQAILDAAGTLDVAHTVLACTPHTAFVRPDQLDLAAVEVSKYYASVTPVDDLRTIDEPIIKVAVHCAAGAEEHLYPTFLNAVGDLNVAVSGAVWMDVMSPLGNKGRGLATLAAAAGVELSRTAAFGDFLNDYELLHTAGTAVAMANAHPRLKEIADLIAPPNTEHGVIQVLDQWLP</sequence>
<evidence type="ECO:0000313" key="2">
    <source>
        <dbReference type="Proteomes" id="UP000594681"/>
    </source>
</evidence>
<dbReference type="Pfam" id="PF08282">
    <property type="entry name" value="Hydrolase_3"/>
    <property type="match status" value="1"/>
</dbReference>
<dbReference type="EMBL" id="CP064954">
    <property type="protein sequence ID" value="QPK80287.1"/>
    <property type="molecule type" value="Genomic_DNA"/>
</dbReference>
<dbReference type="PANTHER" id="PTHR10000:SF53">
    <property type="entry name" value="5-AMINO-6-(5-PHOSPHO-D-RIBITYLAMINO)URACIL PHOSPHATASE YBJI-RELATED"/>
    <property type="match status" value="1"/>
</dbReference>
<keyword evidence="1" id="KW-0378">Hydrolase</keyword>
<evidence type="ECO:0000313" key="1">
    <source>
        <dbReference type="EMBL" id="QPK80287.1"/>
    </source>
</evidence>